<evidence type="ECO:0000256" key="6">
    <source>
        <dbReference type="ARBA" id="ARBA00022827"/>
    </source>
</evidence>
<dbReference type="PROSITE" id="PS00691">
    <property type="entry name" value="DNA_PHOTOLYASES_1_2"/>
    <property type="match status" value="1"/>
</dbReference>
<keyword evidence="17" id="KW-1185">Reference proteome</keyword>
<dbReference type="AlphaFoldDB" id="A0AAJ1BEA8"/>
<dbReference type="InterPro" id="IPR002081">
    <property type="entry name" value="Cryptochrome/DNA_photolyase_1"/>
</dbReference>
<dbReference type="PROSITE" id="PS00394">
    <property type="entry name" value="DNA_PHOTOLYASES_1_1"/>
    <property type="match status" value="1"/>
</dbReference>
<dbReference type="InterPro" id="IPR006050">
    <property type="entry name" value="DNA_photolyase_N"/>
</dbReference>
<comment type="cofactor">
    <cofactor evidence="12">
        <name>FAD</name>
        <dbReference type="ChEBI" id="CHEBI:57692"/>
    </cofactor>
    <text evidence="12">Binds 1 FAD per subunit.</text>
</comment>
<dbReference type="Gene3D" id="1.10.579.10">
    <property type="entry name" value="DNA Cyclobutane Dipyrimidine Photolyase, subunit A, domain 3"/>
    <property type="match status" value="1"/>
</dbReference>
<evidence type="ECO:0000256" key="8">
    <source>
        <dbReference type="ARBA" id="ARBA00031671"/>
    </source>
</evidence>
<dbReference type="Gene3D" id="1.25.40.80">
    <property type="match status" value="1"/>
</dbReference>
<dbReference type="RefSeq" id="WP_240589796.1">
    <property type="nucleotide sequence ID" value="NZ_JAKUDL010000001.1"/>
</dbReference>
<evidence type="ECO:0000256" key="3">
    <source>
        <dbReference type="ARBA" id="ARBA00013149"/>
    </source>
</evidence>
<dbReference type="Proteomes" id="UP001297581">
    <property type="component" value="Unassembled WGS sequence"/>
</dbReference>
<organism evidence="16 17">
    <name type="scientific">Shewanella zhuhaiensis</name>
    <dbReference type="NCBI Taxonomy" id="2919576"/>
    <lineage>
        <taxon>Bacteria</taxon>
        <taxon>Pseudomonadati</taxon>
        <taxon>Pseudomonadota</taxon>
        <taxon>Gammaproteobacteria</taxon>
        <taxon>Alteromonadales</taxon>
        <taxon>Shewanellaceae</taxon>
        <taxon>Shewanella</taxon>
    </lineage>
</organism>
<gene>
    <name evidence="16" type="primary">phrB</name>
    <name evidence="16" type="ORF">MJ923_02635</name>
</gene>
<dbReference type="InterPro" id="IPR036134">
    <property type="entry name" value="Crypto/Photolyase_FAD-like_sf"/>
</dbReference>
<feature type="site" description="Electron transfer via tryptophanyl radical" evidence="13">
    <location>
        <position position="367"/>
    </location>
</feature>
<evidence type="ECO:0000256" key="5">
    <source>
        <dbReference type="ARBA" id="ARBA00022630"/>
    </source>
</evidence>
<dbReference type="EC" id="4.1.99.3" evidence="3"/>
<dbReference type="SUPFAM" id="SSF48173">
    <property type="entry name" value="Cryptochrome/photolyase FAD-binding domain"/>
    <property type="match status" value="1"/>
</dbReference>
<dbReference type="InterPro" id="IPR005101">
    <property type="entry name" value="Cryptochr/Photolyase_FAD-bd"/>
</dbReference>
<dbReference type="PROSITE" id="PS51645">
    <property type="entry name" value="PHR_CRY_ALPHA_BETA"/>
    <property type="match status" value="1"/>
</dbReference>
<dbReference type="GO" id="GO:0003904">
    <property type="term" value="F:deoxyribodipyrimidine photo-lyase activity"/>
    <property type="evidence" value="ECO:0007669"/>
    <property type="project" value="UniProtKB-EC"/>
</dbReference>
<comment type="cofactor">
    <cofactor evidence="1">
        <name>(6R)-5,10-methylene-5,6,7,8-tetrahydrofolate</name>
        <dbReference type="ChEBI" id="CHEBI:15636"/>
    </cofactor>
</comment>
<evidence type="ECO:0000259" key="15">
    <source>
        <dbReference type="PROSITE" id="PS51645"/>
    </source>
</evidence>
<dbReference type="InterPro" id="IPR014729">
    <property type="entry name" value="Rossmann-like_a/b/a_fold"/>
</dbReference>
<evidence type="ECO:0000256" key="13">
    <source>
        <dbReference type="PIRSR" id="PIRSR602081-2"/>
    </source>
</evidence>
<evidence type="ECO:0000256" key="12">
    <source>
        <dbReference type="PIRSR" id="PIRSR602081-1"/>
    </source>
</evidence>
<feature type="domain" description="Photolyase/cryptochrome alpha/beta" evidence="15">
    <location>
        <begin position="1"/>
        <end position="134"/>
    </location>
</feature>
<dbReference type="Pfam" id="PF03441">
    <property type="entry name" value="FAD_binding_7"/>
    <property type="match status" value="1"/>
</dbReference>
<dbReference type="GO" id="GO:0071949">
    <property type="term" value="F:FAD binding"/>
    <property type="evidence" value="ECO:0007669"/>
    <property type="project" value="TreeGrafter"/>
</dbReference>
<keyword evidence="16" id="KW-0456">Lyase</keyword>
<dbReference type="GO" id="GO:0003677">
    <property type="term" value="F:DNA binding"/>
    <property type="evidence" value="ECO:0007669"/>
    <property type="project" value="TreeGrafter"/>
</dbReference>
<evidence type="ECO:0000256" key="9">
    <source>
        <dbReference type="ARBA" id="ARBA00033999"/>
    </source>
</evidence>
<evidence type="ECO:0000256" key="4">
    <source>
        <dbReference type="ARBA" id="ARBA00014046"/>
    </source>
</evidence>
<dbReference type="FunFam" id="1.10.579.10:FF:000003">
    <property type="entry name" value="Deoxyribodipyrimidine photo-lyase"/>
    <property type="match status" value="1"/>
</dbReference>
<dbReference type="PANTHER" id="PTHR11455">
    <property type="entry name" value="CRYPTOCHROME"/>
    <property type="match status" value="1"/>
</dbReference>
<keyword evidence="6 12" id="KW-0274">FAD</keyword>
<sequence length="476" mass="53649">MNTLVWFRQDLRTLDNQALTLACEEAKARGGKVYALFIASPGQWQQHDMGQRQQRFLLANLNALGEALARLGIELSLLKVDFFNQTAAALKAFCKANGISTIFAGAQIEIDERRRDQALLDKGFVLQLTDEHCMLPPGSVVTQGQRGEGGAMYRVFTPFARRWRDIAASRPLWPTPAPEAVAEPVAFSPFAFWGNHAVADPALDSWPAGEEAALEKLSRFRELAMARYGEQRDFPAIDGTSSLSPYLALGVISPRQCLAALLQDFPDVFVNESSPGRTWLNELVWREFYRHLLVAFPELCMAKNFNTLGDGIRWRNDETEFEAWKNGRTGYPLVDAAMRQLNQTGWMHNRLRMVVASFLTKHLLIDWRWGERYFREQLIDGCLAANNGGWQWAAGTGCDAQPYFRIFNPMSQSEKFDPDARFIRKYLPEIAQWPTKSLHQASGPGLFDTSGYPAPIVEHASARKRALEVMAVMKKG</sequence>
<dbReference type="GO" id="GO:0000719">
    <property type="term" value="P:photoreactive repair"/>
    <property type="evidence" value="ECO:0007669"/>
    <property type="project" value="UniProtKB-ARBA"/>
</dbReference>
<dbReference type="Gene3D" id="3.40.50.620">
    <property type="entry name" value="HUPs"/>
    <property type="match status" value="1"/>
</dbReference>
<protein>
    <recommendedName>
        <fullName evidence="4">Deoxyribodipyrimidine photo-lyase</fullName>
        <ecNumber evidence="3">4.1.99.3</ecNumber>
    </recommendedName>
    <alternativeName>
        <fullName evidence="8">DNA photolyase</fullName>
    </alternativeName>
    <alternativeName>
        <fullName evidence="11">Photoreactivating enzyme</fullName>
    </alternativeName>
</protein>
<reference evidence="16 17" key="1">
    <citation type="submission" date="2022-02" db="EMBL/GenBank/DDBJ databases">
        <title>The genome sequence of Shewanella sp. 3B26.</title>
        <authorList>
            <person name="Du J."/>
        </authorList>
    </citation>
    <scope>NUCLEOTIDE SEQUENCE [LARGE SCALE GENOMIC DNA]</scope>
    <source>
        <strain evidence="16 17">3B26</strain>
    </source>
</reference>
<feature type="site" description="Electron transfer via tryptophanyl radical" evidence="13">
    <location>
        <position position="314"/>
    </location>
</feature>
<comment type="catalytic activity">
    <reaction evidence="9">
        <text>cyclobutadipyrimidine (in DNA) = 2 pyrimidine residues (in DNA).</text>
        <dbReference type="EC" id="4.1.99.3"/>
    </reaction>
</comment>
<feature type="binding site" evidence="12">
    <location>
        <position position="228"/>
    </location>
    <ligand>
        <name>FAD</name>
        <dbReference type="ChEBI" id="CHEBI:57692"/>
    </ligand>
</feature>
<evidence type="ECO:0000256" key="2">
    <source>
        <dbReference type="ARBA" id="ARBA00005862"/>
    </source>
</evidence>
<dbReference type="EMBL" id="JAKUDL010000001">
    <property type="protein sequence ID" value="MCH4293201.1"/>
    <property type="molecule type" value="Genomic_DNA"/>
</dbReference>
<dbReference type="InterPro" id="IPR018394">
    <property type="entry name" value="DNA_photolyase_1_CS_C"/>
</dbReference>
<accession>A0AAJ1BEA8</accession>
<proteinExistence type="inferred from homology"/>
<dbReference type="PRINTS" id="PR00147">
    <property type="entry name" value="DNAPHOTLYASE"/>
</dbReference>
<keyword evidence="7 14" id="KW-0157">Chromophore</keyword>
<keyword evidence="5 12" id="KW-0285">Flavoprotein</keyword>
<evidence type="ECO:0000256" key="7">
    <source>
        <dbReference type="ARBA" id="ARBA00022991"/>
    </source>
</evidence>
<feature type="binding site" evidence="12">
    <location>
        <begin position="240"/>
        <end position="244"/>
    </location>
    <ligand>
        <name>FAD</name>
        <dbReference type="ChEBI" id="CHEBI:57692"/>
    </ligand>
</feature>
<evidence type="ECO:0000256" key="1">
    <source>
        <dbReference type="ARBA" id="ARBA00001932"/>
    </source>
</evidence>
<evidence type="ECO:0000256" key="14">
    <source>
        <dbReference type="RuleBase" id="RU004182"/>
    </source>
</evidence>
<evidence type="ECO:0000313" key="16">
    <source>
        <dbReference type="EMBL" id="MCH4293201.1"/>
    </source>
</evidence>
<comment type="caution">
    <text evidence="16">The sequence shown here is derived from an EMBL/GenBank/DDBJ whole genome shotgun (WGS) entry which is preliminary data.</text>
</comment>
<name>A0AAJ1BEA8_9GAMM</name>
<dbReference type="GO" id="GO:0009416">
    <property type="term" value="P:response to light stimulus"/>
    <property type="evidence" value="ECO:0007669"/>
    <property type="project" value="TreeGrafter"/>
</dbReference>
<dbReference type="NCBIfam" id="NF007955">
    <property type="entry name" value="PRK10674.1"/>
    <property type="match status" value="1"/>
</dbReference>
<feature type="binding site" evidence="12">
    <location>
        <position position="279"/>
    </location>
    <ligand>
        <name>FAD</name>
        <dbReference type="ChEBI" id="CHEBI:57692"/>
    </ligand>
</feature>
<evidence type="ECO:0000256" key="11">
    <source>
        <dbReference type="ARBA" id="ARBA00083107"/>
    </source>
</evidence>
<evidence type="ECO:0000256" key="10">
    <source>
        <dbReference type="ARBA" id="ARBA00059220"/>
    </source>
</evidence>
<comment type="similarity">
    <text evidence="2">Belongs to the DNA photolyase class-1 family.</text>
</comment>
<comment type="similarity">
    <text evidence="14">Belongs to the DNA photolyase family.</text>
</comment>
<dbReference type="InterPro" id="IPR036155">
    <property type="entry name" value="Crypto/Photolyase_N_sf"/>
</dbReference>
<evidence type="ECO:0000313" key="17">
    <source>
        <dbReference type="Proteomes" id="UP001297581"/>
    </source>
</evidence>
<comment type="function">
    <text evidence="10">Involved in repair of UV radiation-induced DNA damage. Catalyzes the light-dependent monomerization (300-600 nm) of cyclobutyl pyrimidine dimers (in cis-syn configuration), which are formed between adjacent bases on the same DNA strand upon exposure to ultraviolet radiation.</text>
</comment>
<dbReference type="Pfam" id="PF00875">
    <property type="entry name" value="DNA_photolyase"/>
    <property type="match status" value="1"/>
</dbReference>
<feature type="site" description="Electron transfer via tryptophanyl radical" evidence="13">
    <location>
        <position position="390"/>
    </location>
</feature>
<feature type="binding site" evidence="12">
    <location>
        <begin position="282"/>
        <end position="289"/>
    </location>
    <ligand>
        <name>FAD</name>
        <dbReference type="ChEBI" id="CHEBI:57692"/>
    </ligand>
</feature>
<dbReference type="PANTHER" id="PTHR11455:SF9">
    <property type="entry name" value="CRYPTOCHROME CIRCADIAN CLOCK 5 ISOFORM X1"/>
    <property type="match status" value="1"/>
</dbReference>
<dbReference type="SUPFAM" id="SSF52425">
    <property type="entry name" value="Cryptochrome/photolyase, N-terminal domain"/>
    <property type="match status" value="1"/>
</dbReference>